<proteinExistence type="predicted"/>
<dbReference type="InterPro" id="IPR001190">
    <property type="entry name" value="SRCR"/>
</dbReference>
<dbReference type="PROSITE" id="PS50287">
    <property type="entry name" value="SRCR_2"/>
    <property type="match status" value="4"/>
</dbReference>
<dbReference type="InterPro" id="IPR036772">
    <property type="entry name" value="SRCR-like_dom_sf"/>
</dbReference>
<name>A0ABD3UGN3_SINWO</name>
<feature type="domain" description="SRCR" evidence="5">
    <location>
        <begin position="3"/>
        <end position="96"/>
    </location>
</feature>
<reference evidence="6 7" key="1">
    <citation type="submission" date="2024-11" db="EMBL/GenBank/DDBJ databases">
        <title>Chromosome-level genome assembly of the freshwater bivalve Anodonta woodiana.</title>
        <authorList>
            <person name="Chen X."/>
        </authorList>
    </citation>
    <scope>NUCLEOTIDE SEQUENCE [LARGE SCALE GENOMIC DNA]</scope>
    <source>
        <strain evidence="6">MN2024</strain>
        <tissue evidence="6">Gills</tissue>
    </source>
</reference>
<dbReference type="SUPFAM" id="SSF56487">
    <property type="entry name" value="SRCR-like"/>
    <property type="match status" value="4"/>
</dbReference>
<dbReference type="InterPro" id="IPR050912">
    <property type="entry name" value="LOX-like_protein"/>
</dbReference>
<evidence type="ECO:0000259" key="5">
    <source>
        <dbReference type="PROSITE" id="PS50287"/>
    </source>
</evidence>
<feature type="non-terminal residue" evidence="6">
    <location>
        <position position="1"/>
    </location>
</feature>
<evidence type="ECO:0000256" key="4">
    <source>
        <dbReference type="SAM" id="Phobius"/>
    </source>
</evidence>
<protein>
    <recommendedName>
        <fullName evidence="5">SRCR domain-containing protein</fullName>
    </recommendedName>
</protein>
<feature type="transmembrane region" description="Helical" evidence="4">
    <location>
        <begin position="905"/>
        <end position="928"/>
    </location>
</feature>
<feature type="disulfide bond" evidence="2">
    <location>
        <begin position="66"/>
        <end position="76"/>
    </location>
</feature>
<dbReference type="PRINTS" id="PR00258">
    <property type="entry name" value="SPERACTRCPTR"/>
</dbReference>
<dbReference type="SMART" id="SM00202">
    <property type="entry name" value="SR"/>
    <property type="match status" value="4"/>
</dbReference>
<keyword evidence="4" id="KW-0472">Membrane</keyword>
<feature type="domain" description="SRCR" evidence="5">
    <location>
        <begin position="112"/>
        <end position="204"/>
    </location>
</feature>
<dbReference type="Gene3D" id="2.10.50.10">
    <property type="entry name" value="Tumor Necrosis Factor Receptor, subunit A, domain 2"/>
    <property type="match status" value="5"/>
</dbReference>
<feature type="disulfide bond" evidence="2">
    <location>
        <begin position="175"/>
        <end position="185"/>
    </location>
</feature>
<feature type="domain" description="SRCR" evidence="5">
    <location>
        <begin position="522"/>
        <end position="621"/>
    </location>
</feature>
<feature type="domain" description="SRCR" evidence="5">
    <location>
        <begin position="637"/>
        <end position="728"/>
    </location>
</feature>
<dbReference type="SMART" id="SM01411">
    <property type="entry name" value="Ephrin_rec_like"/>
    <property type="match status" value="6"/>
</dbReference>
<dbReference type="Pfam" id="PF07699">
    <property type="entry name" value="Ephrin_rec_like"/>
    <property type="match status" value="3"/>
</dbReference>
<feature type="transmembrane region" description="Helical" evidence="4">
    <location>
        <begin position="503"/>
        <end position="522"/>
    </location>
</feature>
<feature type="region of interest" description="Disordered" evidence="3">
    <location>
        <begin position="411"/>
        <end position="458"/>
    </location>
</feature>
<keyword evidence="1 2" id="KW-1015">Disulfide bond</keyword>
<accession>A0ABD3UGN3</accession>
<gene>
    <name evidence="6" type="ORF">ACJMK2_018840</name>
</gene>
<dbReference type="PANTHER" id="PTHR45817">
    <property type="entry name" value="LYSYL OXIDASE-LIKE-RELATED"/>
    <property type="match status" value="1"/>
</dbReference>
<organism evidence="6 7">
    <name type="scientific">Sinanodonta woodiana</name>
    <name type="common">Chinese pond mussel</name>
    <name type="synonym">Anodonta woodiana</name>
    <dbReference type="NCBI Taxonomy" id="1069815"/>
    <lineage>
        <taxon>Eukaryota</taxon>
        <taxon>Metazoa</taxon>
        <taxon>Spiralia</taxon>
        <taxon>Lophotrochozoa</taxon>
        <taxon>Mollusca</taxon>
        <taxon>Bivalvia</taxon>
        <taxon>Autobranchia</taxon>
        <taxon>Heteroconchia</taxon>
        <taxon>Palaeoheterodonta</taxon>
        <taxon>Unionida</taxon>
        <taxon>Unionoidea</taxon>
        <taxon>Unionidae</taxon>
        <taxon>Unioninae</taxon>
        <taxon>Sinanodonta</taxon>
    </lineage>
</organism>
<evidence type="ECO:0000256" key="2">
    <source>
        <dbReference type="PROSITE-ProRule" id="PRU00196"/>
    </source>
</evidence>
<keyword evidence="7" id="KW-1185">Reference proteome</keyword>
<feature type="disulfide bond" evidence="2">
    <location>
        <begin position="591"/>
        <end position="601"/>
    </location>
</feature>
<evidence type="ECO:0000313" key="7">
    <source>
        <dbReference type="Proteomes" id="UP001634394"/>
    </source>
</evidence>
<sequence length="991" mass="108980">IHIRLSNGQNPLEGNLQILKDGIWNNVCYGYWSAMNTKVMCRMLINNTYRTEYSSRGSYCVYNVNCSGNEQSIQECMKGYTYGRCIEQDSVAVHCGEENMTSSNPSLPGIGVRLVDGYTQIEGKVDVLVGGTWRRVASTNNSWGNREANVVCRMLGYSSKNATGFQMPMLPRVECIGDEASIDLCSFQNASYCRELYSVYIYCSCSYYTCTGRTALCDQVLGTCESVCSPGRYVSGSVCYPCSQGTFQPETNQTRCYYCPFGTYQTLTGQNSCTTCPVGSYNSMIGSTTPCNPCPRGTYQDQTGQISCKQCAVGSYQNMSGQAACISCEPGTYQNSSGKTACFPCLGGKTTGRPGSVNQSECYQRQRDDYGQQISFYILIIGAALVSGVIIFDIISCAIFLRRMSWNSGKSTNTQIGKNLPGRKQTEFGSETSVANDPVNSSSRTNLQARQREHTNDARRDLSVHEYETLHSYSNQTVNNSTENFSKDNTETCRTFIKNMNTLFIFIIACFLLDFCVSVLEIRLVDTLGVSSVTGPGRGYVEAFSNGYWNPICGDNWEYTGAQVLCRILGYSTSVSSLYGTNRYGIYNISCNGNERSLDECMNGIGYKYYPYSDQVYVRCGSGNTPSIEIAQQGLGLRLMGAANPYEGRVEIFALNQWMNIYAPNNTWSDKEASVVCRTLGLSTDGSKGFKISLLNNVKCTGVEQSVDQCVYNTVDCKQSLVIYLECGCYASGCSGSGNYCDIVRNTCVTACQPGSYASGSRCYLCGVGTYQPLQHQWYYCNQCPAGTFQNRTGQAACIACPSGSYQANTGKTSCDMCPPGTYQNQIGQSSCNRCPAGTYQYLSGQTSCHACELGTYQNSSGESVCLYCGTDKTTDRSGSESYSDCYDEYPAEQNVRIGQPQINLVIMGGSLMIGIAFVNIIVCIVVLKCTCLKAGTTATRISKSSVPVRRSNSYVTENRVRNKMAYSIHIRFMDKDTTEMEEQYEVCESH</sequence>
<dbReference type="InterPro" id="IPR009030">
    <property type="entry name" value="Growth_fac_rcpt_cys_sf"/>
</dbReference>
<dbReference type="Pfam" id="PF00530">
    <property type="entry name" value="SRCR"/>
    <property type="match status" value="4"/>
</dbReference>
<feature type="transmembrane region" description="Helical" evidence="4">
    <location>
        <begin position="374"/>
        <end position="401"/>
    </location>
</feature>
<dbReference type="AlphaFoldDB" id="A0ABD3UGN3"/>
<feature type="disulfide bond" evidence="2">
    <location>
        <begin position="700"/>
        <end position="710"/>
    </location>
</feature>
<keyword evidence="4" id="KW-1133">Transmembrane helix</keyword>
<dbReference type="Proteomes" id="UP001634394">
    <property type="component" value="Unassembled WGS sequence"/>
</dbReference>
<feature type="compositionally biased region" description="Polar residues" evidence="3">
    <location>
        <begin position="427"/>
        <end position="449"/>
    </location>
</feature>
<dbReference type="SUPFAM" id="SSF57184">
    <property type="entry name" value="Growth factor receptor domain"/>
    <property type="match status" value="2"/>
</dbReference>
<comment type="caution">
    <text evidence="6">The sequence shown here is derived from an EMBL/GenBank/DDBJ whole genome shotgun (WGS) entry which is preliminary data.</text>
</comment>
<keyword evidence="4" id="KW-0812">Transmembrane</keyword>
<dbReference type="PANTHER" id="PTHR45817:SF8">
    <property type="entry name" value="LYSYL OXIDASE HOMOLOG 1"/>
    <property type="match status" value="1"/>
</dbReference>
<evidence type="ECO:0000256" key="1">
    <source>
        <dbReference type="ARBA" id="ARBA00023157"/>
    </source>
</evidence>
<comment type="caution">
    <text evidence="2">Lacks conserved residue(s) required for the propagation of feature annotation.</text>
</comment>
<evidence type="ECO:0000256" key="3">
    <source>
        <dbReference type="SAM" id="MobiDB-lite"/>
    </source>
</evidence>
<evidence type="ECO:0000313" key="6">
    <source>
        <dbReference type="EMBL" id="KAL3847951.1"/>
    </source>
</evidence>
<dbReference type="InterPro" id="IPR011641">
    <property type="entry name" value="Tyr-kin_ephrin_A/B_rcpt-like"/>
</dbReference>
<dbReference type="EMBL" id="JBJQND010000016">
    <property type="protein sequence ID" value="KAL3847951.1"/>
    <property type="molecule type" value="Genomic_DNA"/>
</dbReference>
<dbReference type="Gene3D" id="3.10.250.10">
    <property type="entry name" value="SRCR-like domain"/>
    <property type="match status" value="4"/>
</dbReference>